<dbReference type="PANTHER" id="PTHR43080:SF29">
    <property type="entry name" value="OS02G0818000 PROTEIN"/>
    <property type="match status" value="1"/>
</dbReference>
<accession>A0ABY7ZZZ5</accession>
<evidence type="ECO:0000256" key="1">
    <source>
        <dbReference type="ARBA" id="ARBA00023122"/>
    </source>
</evidence>
<dbReference type="PROSITE" id="PS50914">
    <property type="entry name" value="BON"/>
    <property type="match status" value="1"/>
</dbReference>
<evidence type="ECO:0000313" key="6">
    <source>
        <dbReference type="EMBL" id="WEB38086.1"/>
    </source>
</evidence>
<proteinExistence type="predicted"/>
<dbReference type="Pfam" id="PF00571">
    <property type="entry name" value="CBS"/>
    <property type="match status" value="2"/>
</dbReference>
<dbReference type="SUPFAM" id="SSF54631">
    <property type="entry name" value="CBS-domain pair"/>
    <property type="match status" value="1"/>
</dbReference>
<dbReference type="Gene3D" id="3.30.1340.30">
    <property type="match status" value="1"/>
</dbReference>
<gene>
    <name evidence="6" type="ORF">MOV08_01345</name>
</gene>
<dbReference type="SMART" id="SM00116">
    <property type="entry name" value="CBS"/>
    <property type="match status" value="2"/>
</dbReference>
<dbReference type="Pfam" id="PF04972">
    <property type="entry name" value="BON"/>
    <property type="match status" value="1"/>
</dbReference>
<feature type="region of interest" description="Disordered" evidence="3">
    <location>
        <begin position="200"/>
        <end position="222"/>
    </location>
</feature>
<evidence type="ECO:0000256" key="3">
    <source>
        <dbReference type="SAM" id="MobiDB-lite"/>
    </source>
</evidence>
<evidence type="ECO:0000313" key="7">
    <source>
        <dbReference type="Proteomes" id="UP001218629"/>
    </source>
</evidence>
<reference evidence="6 7" key="1">
    <citation type="submission" date="2022-03" db="EMBL/GenBank/DDBJ databases">
        <title>Streptomyces yunnanensis P86,complete genome.</title>
        <authorList>
            <person name="Chen S."/>
            <person name="Zhang Q."/>
        </authorList>
    </citation>
    <scope>NUCLEOTIDE SEQUENCE [LARGE SCALE GENOMIC DNA]</scope>
    <source>
        <strain evidence="6 7">P86</strain>
    </source>
</reference>
<dbReference type="InterPro" id="IPR007055">
    <property type="entry name" value="BON_dom"/>
</dbReference>
<evidence type="ECO:0000256" key="2">
    <source>
        <dbReference type="PROSITE-ProRule" id="PRU00703"/>
    </source>
</evidence>
<dbReference type="InterPro" id="IPR000644">
    <property type="entry name" value="CBS_dom"/>
</dbReference>
<protein>
    <submittedName>
        <fullName evidence="6">CBS domain-containing protein</fullName>
    </submittedName>
</protein>
<feature type="domain" description="CBS" evidence="5">
    <location>
        <begin position="10"/>
        <end position="66"/>
    </location>
</feature>
<dbReference type="RefSeq" id="WP_275305822.1">
    <property type="nucleotide sequence ID" value="NZ_CP095749.1"/>
</dbReference>
<dbReference type="InterPro" id="IPR051257">
    <property type="entry name" value="Diverse_CBS-Domain"/>
</dbReference>
<feature type="domain" description="BON" evidence="4">
    <location>
        <begin position="128"/>
        <end position="197"/>
    </location>
</feature>
<name>A0ABY7ZZZ5_9ACTN</name>
<dbReference type="Gene3D" id="3.10.580.10">
    <property type="entry name" value="CBS-domain"/>
    <property type="match status" value="1"/>
</dbReference>
<dbReference type="EMBL" id="CP095749">
    <property type="protein sequence ID" value="WEB38086.1"/>
    <property type="molecule type" value="Genomic_DNA"/>
</dbReference>
<evidence type="ECO:0000259" key="4">
    <source>
        <dbReference type="PROSITE" id="PS50914"/>
    </source>
</evidence>
<keyword evidence="1 2" id="KW-0129">CBS domain</keyword>
<sequence>MKRRRVGAVMTGDVVRAHGGTTAAELTRWMAEFAVNGVPVVDGDDKVIGVVSATDLERARRTGGSSPDRSARTLMSAPAHTVRADDSVVRAARLMSSYGVERLPVVDEEARLVGMLTRRDVLKLFARSDEEIREEVIDEVVLRTLWLNPAGVDVSVRDGVVTVAGFLESSGQAAALVRMTRRIDGVTAVVDRLTHRRAGPWRGPEWDATGDALPPRRPPDVM</sequence>
<feature type="region of interest" description="Disordered" evidence="3">
    <location>
        <begin position="58"/>
        <end position="77"/>
    </location>
</feature>
<keyword evidence="7" id="KW-1185">Reference proteome</keyword>
<evidence type="ECO:0000259" key="5">
    <source>
        <dbReference type="PROSITE" id="PS51371"/>
    </source>
</evidence>
<feature type="domain" description="CBS" evidence="5">
    <location>
        <begin position="75"/>
        <end position="131"/>
    </location>
</feature>
<dbReference type="Proteomes" id="UP001218629">
    <property type="component" value="Chromosome"/>
</dbReference>
<dbReference type="PROSITE" id="PS51371">
    <property type="entry name" value="CBS"/>
    <property type="match status" value="2"/>
</dbReference>
<organism evidence="6 7">
    <name type="scientific">Streptomyces yunnanensis</name>
    <dbReference type="NCBI Taxonomy" id="156453"/>
    <lineage>
        <taxon>Bacteria</taxon>
        <taxon>Bacillati</taxon>
        <taxon>Actinomycetota</taxon>
        <taxon>Actinomycetes</taxon>
        <taxon>Kitasatosporales</taxon>
        <taxon>Streptomycetaceae</taxon>
        <taxon>Streptomyces</taxon>
    </lineage>
</organism>
<dbReference type="PIRSF" id="PIRSF036990">
    <property type="entry name" value="UCP036990_CBS_BON"/>
    <property type="match status" value="1"/>
</dbReference>
<dbReference type="PANTHER" id="PTHR43080">
    <property type="entry name" value="CBS DOMAIN-CONTAINING PROTEIN CBSX3, MITOCHONDRIAL"/>
    <property type="match status" value="1"/>
</dbReference>
<dbReference type="InterPro" id="IPR046342">
    <property type="entry name" value="CBS_dom_sf"/>
</dbReference>
<dbReference type="InterPro" id="IPR017080">
    <property type="entry name" value="UCP036990_CBS_BON"/>
</dbReference>